<evidence type="ECO:0000313" key="3">
    <source>
        <dbReference type="EMBL" id="HJB42466.1"/>
    </source>
</evidence>
<dbReference type="AlphaFoldDB" id="A0A9D2M861"/>
<reference evidence="3" key="1">
    <citation type="journal article" date="2021" name="PeerJ">
        <title>Extensive microbial diversity within the chicken gut microbiome revealed by metagenomics and culture.</title>
        <authorList>
            <person name="Gilroy R."/>
            <person name="Ravi A."/>
            <person name="Getino M."/>
            <person name="Pursley I."/>
            <person name="Horton D.L."/>
            <person name="Alikhan N.F."/>
            <person name="Baker D."/>
            <person name="Gharbi K."/>
            <person name="Hall N."/>
            <person name="Watson M."/>
            <person name="Adriaenssens E.M."/>
            <person name="Foster-Nyarko E."/>
            <person name="Jarju S."/>
            <person name="Secka A."/>
            <person name="Antonio M."/>
            <person name="Oren A."/>
            <person name="Chaudhuri R.R."/>
            <person name="La Ragione R."/>
            <person name="Hildebrand F."/>
            <person name="Pallen M.J."/>
        </authorList>
    </citation>
    <scope>NUCLEOTIDE SEQUENCE</scope>
    <source>
        <strain evidence="3">ChiBcec8-13705</strain>
    </source>
</reference>
<keyword evidence="2" id="KW-0732">Signal</keyword>
<proteinExistence type="predicted"/>
<reference evidence="3" key="2">
    <citation type="submission" date="2021-04" db="EMBL/GenBank/DDBJ databases">
        <authorList>
            <person name="Gilroy R."/>
        </authorList>
    </citation>
    <scope>NUCLEOTIDE SEQUENCE</scope>
    <source>
        <strain evidence="3">ChiBcec8-13705</strain>
    </source>
</reference>
<sequence length="441" mass="44751">MKLKPIVCGLLAGVLLAGCAPAENAAATAETAAPAPTAAPQELTVYYTAGAESPAGTALRAYAADQGVMLTELGPDADPAAADLAVLDAPPAGEGWQNLAADPLLATAAARAGLEGEVTALPVGRSLYAYWADSATLTALFGADPTDDLRAASWAEWSDAVETLTAWLTEPSAETVTLNGQDYTLPESRPAGTEALTGVFALPEQGRAAFGMPLFTGALLAAGDTRTEDTLTGPLNGVYSALTLELQNRGGDGAAALAEGSALFCRASLGELTAAGAAQDTLVWLPVKADFVESDLSTEEYNLTGLLNYPVLATAGWLAVPASADEAGTRAAAAAILWLYTSADGEAALTEDAALVTPWNTASDETTLTAMQVSQVGNGILPEPSPQPDQDAQAALAAAGAALAADAEGAPRTSFTQADRETWRDAVTEALATPAEETGEE</sequence>
<gene>
    <name evidence="3" type="ORF">H9945_08205</name>
</gene>
<evidence type="ECO:0008006" key="5">
    <source>
        <dbReference type="Google" id="ProtNLM"/>
    </source>
</evidence>
<evidence type="ECO:0000313" key="4">
    <source>
        <dbReference type="Proteomes" id="UP000886803"/>
    </source>
</evidence>
<protein>
    <recommendedName>
        <fullName evidence="5">ABC transporter substrate-binding protein</fullName>
    </recommendedName>
</protein>
<feature type="chain" id="PRO_5039523900" description="ABC transporter substrate-binding protein" evidence="2">
    <location>
        <begin position="26"/>
        <end position="441"/>
    </location>
</feature>
<feature type="region of interest" description="Disordered" evidence="1">
    <location>
        <begin position="378"/>
        <end position="397"/>
    </location>
</feature>
<accession>A0A9D2M861</accession>
<comment type="caution">
    <text evidence="3">The sequence shown here is derived from an EMBL/GenBank/DDBJ whole genome shotgun (WGS) entry which is preliminary data.</text>
</comment>
<name>A0A9D2M861_9FIRM</name>
<dbReference type="EMBL" id="DWYG01000138">
    <property type="protein sequence ID" value="HJB42466.1"/>
    <property type="molecule type" value="Genomic_DNA"/>
</dbReference>
<organism evidence="3 4">
    <name type="scientific">Candidatus Gemmiger avicola</name>
    <dbReference type="NCBI Taxonomy" id="2838605"/>
    <lineage>
        <taxon>Bacteria</taxon>
        <taxon>Bacillati</taxon>
        <taxon>Bacillota</taxon>
        <taxon>Clostridia</taxon>
        <taxon>Eubacteriales</taxon>
        <taxon>Gemmiger</taxon>
    </lineage>
</organism>
<evidence type="ECO:0000256" key="1">
    <source>
        <dbReference type="SAM" id="MobiDB-lite"/>
    </source>
</evidence>
<dbReference type="PROSITE" id="PS51257">
    <property type="entry name" value="PROKAR_LIPOPROTEIN"/>
    <property type="match status" value="1"/>
</dbReference>
<evidence type="ECO:0000256" key="2">
    <source>
        <dbReference type="SAM" id="SignalP"/>
    </source>
</evidence>
<feature type="signal peptide" evidence="2">
    <location>
        <begin position="1"/>
        <end position="25"/>
    </location>
</feature>
<dbReference type="Proteomes" id="UP000886803">
    <property type="component" value="Unassembled WGS sequence"/>
</dbReference>